<dbReference type="AlphaFoldDB" id="E5AMG8"/>
<dbReference type="STRING" id="882378.RBRH_02215"/>
<dbReference type="InterPro" id="IPR021317">
    <property type="entry name" value="DUF2917"/>
</dbReference>
<evidence type="ECO:0000256" key="1">
    <source>
        <dbReference type="ARBA" id="ARBA00023125"/>
    </source>
</evidence>
<dbReference type="HOGENOM" id="CLU_1607771_0_0_4"/>
<dbReference type="KEGG" id="brh:RBRH_02215"/>
<evidence type="ECO:0000313" key="2">
    <source>
        <dbReference type="EMBL" id="CBW76199.1"/>
    </source>
</evidence>
<evidence type="ECO:0008006" key="4">
    <source>
        <dbReference type="Google" id="ProtNLM"/>
    </source>
</evidence>
<dbReference type="SUPFAM" id="SSF51215">
    <property type="entry name" value="Regulatory protein AraC"/>
    <property type="match status" value="1"/>
</dbReference>
<dbReference type="Pfam" id="PF11142">
    <property type="entry name" value="DUF2917"/>
    <property type="match status" value="1"/>
</dbReference>
<name>E5AMG8_MYCRK</name>
<evidence type="ECO:0000313" key="3">
    <source>
        <dbReference type="Proteomes" id="UP000007437"/>
    </source>
</evidence>
<organism evidence="2 3">
    <name type="scientific">Mycetohabitans rhizoxinica (strain DSM 19002 / CIP 109453 / HKI 454)</name>
    <name type="common">Paraburkholderia rhizoxinica</name>
    <dbReference type="NCBI Taxonomy" id="882378"/>
    <lineage>
        <taxon>Bacteria</taxon>
        <taxon>Pseudomonadati</taxon>
        <taxon>Pseudomonadota</taxon>
        <taxon>Betaproteobacteria</taxon>
        <taxon>Burkholderiales</taxon>
        <taxon>Burkholderiaceae</taxon>
        <taxon>Mycetohabitans</taxon>
    </lineage>
</organism>
<sequence>MTQVHGAFPPVRGVRRSAAALVNYAHKTAKKHRFAPWPAIATILVILAHSGRGQERTMKPLYSTITFEVQPGQTVPLRVSRGVALTIEGERVWITRSADEHDYWVAPGESLSLRPGELMWLGTEGTRTARVTVALRPHYTQRIASWWSRRLSASRLGWHTGWLSV</sequence>
<keyword evidence="1" id="KW-0238">DNA-binding</keyword>
<dbReference type="EMBL" id="FR687359">
    <property type="protein sequence ID" value="CBW76199.1"/>
    <property type="molecule type" value="Genomic_DNA"/>
</dbReference>
<dbReference type="eggNOG" id="ENOG502ZT5X">
    <property type="taxonomic scope" value="Bacteria"/>
</dbReference>
<protein>
    <recommendedName>
        <fullName evidence="4">DUF2917 domain-containing protein</fullName>
    </recommendedName>
</protein>
<accession>E5AMG8</accession>
<dbReference type="GO" id="GO:0003677">
    <property type="term" value="F:DNA binding"/>
    <property type="evidence" value="ECO:0007669"/>
    <property type="project" value="UniProtKB-KW"/>
</dbReference>
<gene>
    <name evidence="2" type="ordered locus">RBRH_02215</name>
</gene>
<reference evidence="2 3" key="1">
    <citation type="journal article" date="2011" name="J. Bacteriol.">
        <title>Complete genome sequence of Burkholderia rhizoxinica, an endosymbiont of Rhizopus microsporus.</title>
        <authorList>
            <person name="Lackner G."/>
            <person name="Moebius N."/>
            <person name="Partida-Martinez L."/>
            <person name="Hertweck C."/>
        </authorList>
    </citation>
    <scope>NUCLEOTIDE SEQUENCE [LARGE SCALE GENOMIC DNA]</scope>
    <source>
        <strain evidence="3">DSM 19002 / CIP 109453 / HKI 454</strain>
    </source>
</reference>
<dbReference type="Proteomes" id="UP000007437">
    <property type="component" value="Chromosome"/>
</dbReference>
<dbReference type="InterPro" id="IPR037923">
    <property type="entry name" value="HTH-like"/>
</dbReference>
<proteinExistence type="predicted"/>